<feature type="compositionally biased region" description="Pro residues" evidence="1">
    <location>
        <begin position="263"/>
        <end position="277"/>
    </location>
</feature>
<proteinExistence type="predicted"/>
<reference evidence="3" key="2">
    <citation type="submission" date="2020-09" db="EMBL/GenBank/DDBJ databases">
        <authorList>
            <person name="Sun Q."/>
            <person name="Sedlacek I."/>
        </authorList>
    </citation>
    <scope>NUCLEOTIDE SEQUENCE</scope>
    <source>
        <strain evidence="3">CCM 7905</strain>
    </source>
</reference>
<sequence length="307" mass="32702">MRDIHVIGLASDGKHIVCADANGDKFRIPADEKLRAAARGDAARLGQIEIEMDSLMRPREIQSRIRSGASIAQVAKESGMAPSKVERYAHPVLLERSRAADLAQLGHPVREDGPAVLTLAEIVTLAFRGRGHSMDAAEWDAWRDEENHWVVQLQWQAGRTTIAAHWRFQPDAHGGSVVPLDTAASELIDPDFGRQLRGLAPVSAAPAADESQQTLDEYYGTESESDRAPEQPSIPQSAVADAATTDDVAPSPESASATAPAPAAAPTPAAVPTPRPAPGHAGAKDKRGKPAMPSWEDVLLGVRSNGR</sequence>
<comment type="caution">
    <text evidence="3">The sequence shown here is derived from an EMBL/GenBank/DDBJ whole genome shotgun (WGS) entry which is preliminary data.</text>
</comment>
<feature type="region of interest" description="Disordered" evidence="1">
    <location>
        <begin position="217"/>
        <end position="307"/>
    </location>
</feature>
<evidence type="ECO:0000256" key="1">
    <source>
        <dbReference type="SAM" id="MobiDB-lite"/>
    </source>
</evidence>
<dbReference type="Pfam" id="PF11268">
    <property type="entry name" value="DUF3071"/>
    <property type="match status" value="1"/>
</dbReference>
<reference evidence="3" key="1">
    <citation type="journal article" date="2014" name="Int. J. Syst. Evol. Microbiol.">
        <title>Complete genome sequence of Corynebacterium casei LMG S-19264T (=DSM 44701T), isolated from a smear-ripened cheese.</title>
        <authorList>
            <consortium name="US DOE Joint Genome Institute (JGI-PGF)"/>
            <person name="Walter F."/>
            <person name="Albersmeier A."/>
            <person name="Kalinowski J."/>
            <person name="Ruckert C."/>
        </authorList>
    </citation>
    <scope>NUCLEOTIDE SEQUENCE</scope>
    <source>
        <strain evidence="3">CCM 7905</strain>
    </source>
</reference>
<dbReference type="InterPro" id="IPR047682">
    <property type="entry name" value="SepH-like"/>
</dbReference>
<feature type="compositionally biased region" description="Low complexity" evidence="1">
    <location>
        <begin position="238"/>
        <end position="262"/>
    </location>
</feature>
<feature type="domain" description="DUF3071" evidence="2">
    <location>
        <begin position="1"/>
        <end position="168"/>
    </location>
</feature>
<dbReference type="AlphaFoldDB" id="A0A917G4W2"/>
<dbReference type="Proteomes" id="UP000654257">
    <property type="component" value="Unassembled WGS sequence"/>
</dbReference>
<dbReference type="NCBIfam" id="NF040712">
    <property type="entry name" value="SepH"/>
    <property type="match status" value="1"/>
</dbReference>
<protein>
    <recommendedName>
        <fullName evidence="2">DUF3071 domain-containing protein</fullName>
    </recommendedName>
</protein>
<evidence type="ECO:0000313" key="3">
    <source>
        <dbReference type="EMBL" id="GGG22409.1"/>
    </source>
</evidence>
<gene>
    <name evidence="3" type="ORF">GCM10007304_40270</name>
</gene>
<keyword evidence="4" id="KW-1185">Reference proteome</keyword>
<dbReference type="InterPro" id="IPR021421">
    <property type="entry name" value="DUF3071"/>
</dbReference>
<evidence type="ECO:0000313" key="4">
    <source>
        <dbReference type="Proteomes" id="UP000654257"/>
    </source>
</evidence>
<name>A0A917G4W2_9NOCA</name>
<dbReference type="RefSeq" id="WP_188546702.1">
    <property type="nucleotide sequence ID" value="NZ_BMCU01000005.1"/>
</dbReference>
<accession>A0A917G4W2</accession>
<evidence type="ECO:0000259" key="2">
    <source>
        <dbReference type="Pfam" id="PF11268"/>
    </source>
</evidence>
<dbReference type="EMBL" id="BMCU01000005">
    <property type="protein sequence ID" value="GGG22409.1"/>
    <property type="molecule type" value="Genomic_DNA"/>
</dbReference>
<organism evidence="3 4">
    <name type="scientific">Rhodococcoides trifolii</name>
    <dbReference type="NCBI Taxonomy" id="908250"/>
    <lineage>
        <taxon>Bacteria</taxon>
        <taxon>Bacillati</taxon>
        <taxon>Actinomycetota</taxon>
        <taxon>Actinomycetes</taxon>
        <taxon>Mycobacteriales</taxon>
        <taxon>Nocardiaceae</taxon>
        <taxon>Rhodococcoides</taxon>
    </lineage>
</organism>